<comment type="caution">
    <text evidence="2">The sequence shown here is derived from an EMBL/GenBank/DDBJ whole genome shotgun (WGS) entry which is preliminary data.</text>
</comment>
<feature type="transmembrane region" description="Helical" evidence="1">
    <location>
        <begin position="41"/>
        <end position="64"/>
    </location>
</feature>
<proteinExistence type="predicted"/>
<gene>
    <name evidence="2" type="ORF">P9B03_16990</name>
</gene>
<accession>A0AAW9NUP0</accession>
<keyword evidence="1" id="KW-0812">Transmembrane</keyword>
<protein>
    <submittedName>
        <fullName evidence="2">HXXEE domain-containing protein</fullName>
    </submittedName>
</protein>
<evidence type="ECO:0000256" key="1">
    <source>
        <dbReference type="SAM" id="Phobius"/>
    </source>
</evidence>
<dbReference type="EMBL" id="JARSFG010000023">
    <property type="protein sequence ID" value="MEC1180201.1"/>
    <property type="molecule type" value="Genomic_DNA"/>
</dbReference>
<name>A0AAW9NUP0_9BACL</name>
<sequence length="161" mass="18054">MVFLILLFCLAITLHNAEEAIWLPKWAQQASKFQKPVASHEFRFAVIVITLFAYLAAFSFGYFPHSNLAKWIFIGFLGSMIFNAIFPHLIATILMKQYAPGLLTGVLLNIPINSFIIYQLLSKGLIAWNELIISTFVIGIVLLASIPLLFKIGGRFTKTSC</sequence>
<keyword evidence="1" id="KW-1133">Transmembrane helix</keyword>
<feature type="transmembrane region" description="Helical" evidence="1">
    <location>
        <begin position="128"/>
        <end position="150"/>
    </location>
</feature>
<evidence type="ECO:0000313" key="2">
    <source>
        <dbReference type="EMBL" id="MEC1180201.1"/>
    </source>
</evidence>
<dbReference type="InterPro" id="IPR025671">
    <property type="entry name" value="HXXEE"/>
</dbReference>
<dbReference type="RefSeq" id="WP_326124766.1">
    <property type="nucleotide sequence ID" value="NZ_JARSFG010000023.1"/>
</dbReference>
<evidence type="ECO:0000313" key="3">
    <source>
        <dbReference type="Proteomes" id="UP001344888"/>
    </source>
</evidence>
<keyword evidence="1" id="KW-0472">Membrane</keyword>
<feature type="transmembrane region" description="Helical" evidence="1">
    <location>
        <begin position="71"/>
        <end position="95"/>
    </location>
</feature>
<reference evidence="2 3" key="1">
    <citation type="submission" date="2023-03" db="EMBL/GenBank/DDBJ databases">
        <title>Bacillus Genome Sequencing.</title>
        <authorList>
            <person name="Dunlap C."/>
        </authorList>
    </citation>
    <scope>NUCLEOTIDE SEQUENCE [LARGE SCALE GENOMIC DNA]</scope>
    <source>
        <strain evidence="2 3">B-59205</strain>
    </source>
</reference>
<feature type="transmembrane region" description="Helical" evidence="1">
    <location>
        <begin position="101"/>
        <end position="121"/>
    </location>
</feature>
<dbReference type="AlphaFoldDB" id="A0AAW9NUP0"/>
<dbReference type="Proteomes" id="UP001344888">
    <property type="component" value="Unassembled WGS sequence"/>
</dbReference>
<keyword evidence="3" id="KW-1185">Reference proteome</keyword>
<dbReference type="Pfam" id="PF13787">
    <property type="entry name" value="HXXEE"/>
    <property type="match status" value="1"/>
</dbReference>
<organism evidence="2 3">
    <name type="scientific">Metasolibacillus meyeri</name>
    <dbReference type="NCBI Taxonomy" id="1071052"/>
    <lineage>
        <taxon>Bacteria</taxon>
        <taxon>Bacillati</taxon>
        <taxon>Bacillota</taxon>
        <taxon>Bacilli</taxon>
        <taxon>Bacillales</taxon>
        <taxon>Caryophanaceae</taxon>
        <taxon>Metasolibacillus</taxon>
    </lineage>
</organism>